<reference evidence="3 4" key="1">
    <citation type="submission" date="2019-11" db="EMBL/GenBank/DDBJ databases">
        <title>Isolation of a new High Light Tolerant Cyanobacteria.</title>
        <authorList>
            <person name="Dobson Z."/>
            <person name="Vaughn N."/>
            <person name="Vaughn M."/>
            <person name="Fromme P."/>
            <person name="Mazor Y."/>
        </authorList>
    </citation>
    <scope>NUCLEOTIDE SEQUENCE [LARGE SCALE GENOMIC DNA]</scope>
    <source>
        <strain evidence="3 4">0216</strain>
    </source>
</reference>
<dbReference type="PROSITE" id="PS50924">
    <property type="entry name" value="MHYT"/>
    <property type="match status" value="1"/>
</dbReference>
<keyword evidence="1" id="KW-0812">Transmembrane</keyword>
<dbReference type="Proteomes" id="UP000437131">
    <property type="component" value="Unassembled WGS sequence"/>
</dbReference>
<feature type="domain" description="MHYT" evidence="2">
    <location>
        <begin position="5"/>
        <end position="200"/>
    </location>
</feature>
<organism evidence="3 4">
    <name type="scientific">Cyanobacterium aponinum 0216</name>
    <dbReference type="NCBI Taxonomy" id="2676140"/>
    <lineage>
        <taxon>Bacteria</taxon>
        <taxon>Bacillati</taxon>
        <taxon>Cyanobacteriota</taxon>
        <taxon>Cyanophyceae</taxon>
        <taxon>Oscillatoriophycideae</taxon>
        <taxon>Chroococcales</taxon>
        <taxon>Geminocystaceae</taxon>
        <taxon>Cyanobacterium</taxon>
    </lineage>
</organism>
<feature type="transmembrane region" description="Helical" evidence="1">
    <location>
        <begin position="219"/>
        <end position="242"/>
    </location>
</feature>
<dbReference type="PANTHER" id="PTHR35152">
    <property type="entry name" value="DOMAIN SIGNALLING PROTEIN, PUTATIVE (AFU_ORTHOLOGUE AFUA_5G11310)-RELATED"/>
    <property type="match status" value="1"/>
</dbReference>
<keyword evidence="1" id="KW-1133">Transmembrane helix</keyword>
<proteinExistence type="predicted"/>
<dbReference type="InterPro" id="IPR005330">
    <property type="entry name" value="MHYT_dom"/>
</dbReference>
<dbReference type="RefSeq" id="WP_015220965.1">
    <property type="nucleotide sequence ID" value="NZ_WMIA01000019.1"/>
</dbReference>
<feature type="transmembrane region" description="Helical" evidence="1">
    <location>
        <begin position="139"/>
        <end position="160"/>
    </location>
</feature>
<dbReference type="GO" id="GO:0016020">
    <property type="term" value="C:membrane"/>
    <property type="evidence" value="ECO:0007669"/>
    <property type="project" value="UniProtKB-UniRule"/>
</dbReference>
<feature type="transmembrane region" description="Helical" evidence="1">
    <location>
        <begin position="73"/>
        <end position="94"/>
    </location>
</feature>
<gene>
    <name evidence="3" type="ORF">GGC33_13525</name>
</gene>
<name>A0A844GYP2_9CHRO</name>
<feature type="transmembrane region" description="Helical" evidence="1">
    <location>
        <begin position="106"/>
        <end position="127"/>
    </location>
</feature>
<accession>A0A844GYP2</accession>
<keyword evidence="1" id="KW-0472">Membrane</keyword>
<dbReference type="AlphaFoldDB" id="A0A844GYP2"/>
<comment type="caution">
    <text evidence="3">The sequence shown here is derived from an EMBL/GenBank/DDBJ whole genome shotgun (WGS) entry which is preliminary data.</text>
</comment>
<protein>
    <submittedName>
        <fullName evidence="3">Integral membrane sensor protein</fullName>
    </submittedName>
</protein>
<dbReference type="Pfam" id="PF03707">
    <property type="entry name" value="MHYT"/>
    <property type="match status" value="3"/>
</dbReference>
<evidence type="ECO:0000259" key="2">
    <source>
        <dbReference type="PROSITE" id="PS50924"/>
    </source>
</evidence>
<feature type="transmembrane region" description="Helical" evidence="1">
    <location>
        <begin position="172"/>
        <end position="199"/>
    </location>
</feature>
<evidence type="ECO:0000313" key="4">
    <source>
        <dbReference type="Proteomes" id="UP000437131"/>
    </source>
</evidence>
<sequence length="248" mass="26762">MNITYDIPLVILSAIVAVGAGFFTIEMSNEIVLNKGIERWTWLIISAITMGMGIWGMHFIAMTAFSMGVEVSYDFLIVVISLLAAIIGCVQGLYIITQPLVNLKTLLAASITMGVAIAGMHYIGMAAMRVPGTINYDPIIFTLSVIIAIVVSFAAMKIVISLRQMKKNSRYSLYKVIASLIMGGAVLSMHYTGMAAAKFKIDVSSLLSLSQANFLDSEVIGSSVGITVIGMFAIIYIVLLNASWNRSV</sequence>
<dbReference type="PANTHER" id="PTHR35152:SF1">
    <property type="entry name" value="DOMAIN SIGNALLING PROTEIN, PUTATIVE (AFU_ORTHOLOGUE AFUA_5G11310)-RELATED"/>
    <property type="match status" value="1"/>
</dbReference>
<feature type="transmembrane region" description="Helical" evidence="1">
    <location>
        <begin position="40"/>
        <end position="61"/>
    </location>
</feature>
<dbReference type="EMBL" id="WMIA01000019">
    <property type="protein sequence ID" value="MTF39939.1"/>
    <property type="molecule type" value="Genomic_DNA"/>
</dbReference>
<evidence type="ECO:0000256" key="1">
    <source>
        <dbReference type="PROSITE-ProRule" id="PRU00244"/>
    </source>
</evidence>
<feature type="transmembrane region" description="Helical" evidence="1">
    <location>
        <begin position="6"/>
        <end position="28"/>
    </location>
</feature>
<evidence type="ECO:0000313" key="3">
    <source>
        <dbReference type="EMBL" id="MTF39939.1"/>
    </source>
</evidence>